<protein>
    <recommendedName>
        <fullName evidence="3">Pentatricopeptide repeat-containing protein</fullName>
    </recommendedName>
</protein>
<dbReference type="GO" id="GO:0003723">
    <property type="term" value="F:RNA binding"/>
    <property type="evidence" value="ECO:0007669"/>
    <property type="project" value="InterPro"/>
</dbReference>
<name>A0AAV7GSU8_DENCH</name>
<organism evidence="1 2">
    <name type="scientific">Dendrobium chrysotoxum</name>
    <name type="common">Orchid</name>
    <dbReference type="NCBI Taxonomy" id="161865"/>
    <lineage>
        <taxon>Eukaryota</taxon>
        <taxon>Viridiplantae</taxon>
        <taxon>Streptophyta</taxon>
        <taxon>Embryophyta</taxon>
        <taxon>Tracheophyta</taxon>
        <taxon>Spermatophyta</taxon>
        <taxon>Magnoliopsida</taxon>
        <taxon>Liliopsida</taxon>
        <taxon>Asparagales</taxon>
        <taxon>Orchidaceae</taxon>
        <taxon>Epidendroideae</taxon>
        <taxon>Malaxideae</taxon>
        <taxon>Dendrobiinae</taxon>
        <taxon>Dendrobium</taxon>
    </lineage>
</organism>
<comment type="caution">
    <text evidence="1">The sequence shown here is derived from an EMBL/GenBank/DDBJ whole genome shotgun (WGS) entry which is preliminary data.</text>
</comment>
<dbReference type="InterPro" id="IPR046960">
    <property type="entry name" value="PPR_At4g14850-like_plant"/>
</dbReference>
<evidence type="ECO:0000313" key="2">
    <source>
        <dbReference type="Proteomes" id="UP000775213"/>
    </source>
</evidence>
<dbReference type="PANTHER" id="PTHR47926:SF347">
    <property type="entry name" value="PENTATRICOPEPTIDE REPEAT-CONTAINING PROTEIN"/>
    <property type="match status" value="1"/>
</dbReference>
<dbReference type="InterPro" id="IPR046848">
    <property type="entry name" value="E_motif"/>
</dbReference>
<keyword evidence="2" id="KW-1185">Reference proteome</keyword>
<dbReference type="GO" id="GO:0009451">
    <property type="term" value="P:RNA modification"/>
    <property type="evidence" value="ECO:0007669"/>
    <property type="project" value="InterPro"/>
</dbReference>
<dbReference type="EMBL" id="JAGFBR010000011">
    <property type="protein sequence ID" value="KAH0458614.1"/>
    <property type="molecule type" value="Genomic_DNA"/>
</dbReference>
<dbReference type="AlphaFoldDB" id="A0AAV7GSU8"/>
<reference evidence="1 2" key="1">
    <citation type="journal article" date="2021" name="Hortic Res">
        <title>Chromosome-scale assembly of the Dendrobium chrysotoxum genome enhances the understanding of orchid evolution.</title>
        <authorList>
            <person name="Zhang Y."/>
            <person name="Zhang G.Q."/>
            <person name="Zhang D."/>
            <person name="Liu X.D."/>
            <person name="Xu X.Y."/>
            <person name="Sun W.H."/>
            <person name="Yu X."/>
            <person name="Zhu X."/>
            <person name="Wang Z.W."/>
            <person name="Zhao X."/>
            <person name="Zhong W.Y."/>
            <person name="Chen H."/>
            <person name="Yin W.L."/>
            <person name="Huang T."/>
            <person name="Niu S.C."/>
            <person name="Liu Z.J."/>
        </authorList>
    </citation>
    <scope>NUCLEOTIDE SEQUENCE [LARGE SCALE GENOMIC DNA]</scope>
    <source>
        <strain evidence="1">Lindl</strain>
    </source>
</reference>
<gene>
    <name evidence="1" type="ORF">IEQ34_011428</name>
</gene>
<dbReference type="Proteomes" id="UP000775213">
    <property type="component" value="Unassembled WGS sequence"/>
</dbReference>
<proteinExistence type="predicted"/>
<accession>A0AAV7GSU8</accession>
<dbReference type="Pfam" id="PF20431">
    <property type="entry name" value="E_motif"/>
    <property type="match status" value="1"/>
</dbReference>
<dbReference type="PANTHER" id="PTHR47926">
    <property type="entry name" value="PENTATRICOPEPTIDE REPEAT-CONTAINING PROTEIN"/>
    <property type="match status" value="1"/>
</dbReference>
<evidence type="ECO:0008006" key="3">
    <source>
        <dbReference type="Google" id="ProtNLM"/>
    </source>
</evidence>
<evidence type="ECO:0000313" key="1">
    <source>
        <dbReference type="EMBL" id="KAH0458614.1"/>
    </source>
</evidence>
<sequence>MNTNRFFTLCRLAVRTAGRKAIDVDAEKELKRDRAARNANLGKLAGRQLLKADPYNTGAYLSMSNIHASSGEWKEVAEIRSEMTQRGLKKQPGCSWIDIGNKVHVFVSRDMLHIEFDSIDWMLQELHHEMKMLKYASSV</sequence>